<proteinExistence type="predicted"/>
<reference evidence="2 3" key="1">
    <citation type="journal article" date="2014" name="BMC Genomics">
        <title>Comparison of environmental and isolate Sulfobacillus genomes reveals diverse carbon, sulfur, nitrogen, and hydrogen metabolisms.</title>
        <authorList>
            <person name="Justice N.B."/>
            <person name="Norman A."/>
            <person name="Brown C.T."/>
            <person name="Singh A."/>
            <person name="Thomas B.C."/>
            <person name="Banfield J.F."/>
        </authorList>
    </citation>
    <scope>NUCLEOTIDE SEQUENCE [LARGE SCALE GENOMIC DNA]</scope>
    <source>
        <strain evidence="2">AMDSBA4</strain>
    </source>
</reference>
<accession>A0A2T2XDE0</accession>
<evidence type="ECO:0000313" key="3">
    <source>
        <dbReference type="Proteomes" id="UP000242972"/>
    </source>
</evidence>
<dbReference type="PANTHER" id="PTHR31956">
    <property type="entry name" value="NON-SPECIFIC PHOSPHOLIPASE C4-RELATED"/>
    <property type="match status" value="1"/>
</dbReference>
<name>A0A2T2XDE0_9FIRM</name>
<dbReference type="GO" id="GO:0016788">
    <property type="term" value="F:hydrolase activity, acting on ester bonds"/>
    <property type="evidence" value="ECO:0007669"/>
    <property type="project" value="InterPro"/>
</dbReference>
<dbReference type="Pfam" id="PF04185">
    <property type="entry name" value="Phosphoesterase"/>
    <property type="match status" value="1"/>
</dbReference>
<dbReference type="InterPro" id="IPR017850">
    <property type="entry name" value="Alkaline_phosphatase_core_sf"/>
</dbReference>
<dbReference type="AlphaFoldDB" id="A0A2T2XDE0"/>
<gene>
    <name evidence="2" type="ORF">C7B46_14115</name>
</gene>
<dbReference type="GO" id="GO:0009395">
    <property type="term" value="P:phospholipid catabolic process"/>
    <property type="evidence" value="ECO:0007669"/>
    <property type="project" value="TreeGrafter"/>
</dbReference>
<protein>
    <recommendedName>
        <fullName evidence="4">Fibronectin type-III domain-containing protein</fullName>
    </recommendedName>
</protein>
<dbReference type="Proteomes" id="UP000242972">
    <property type="component" value="Unassembled WGS sequence"/>
</dbReference>
<dbReference type="EMBL" id="PXYW01000039">
    <property type="protein sequence ID" value="PSR32500.1"/>
    <property type="molecule type" value="Genomic_DNA"/>
</dbReference>
<dbReference type="InterPro" id="IPR007312">
    <property type="entry name" value="Phosphoesterase"/>
</dbReference>
<dbReference type="Gene3D" id="3.40.720.10">
    <property type="entry name" value="Alkaline Phosphatase, subunit A"/>
    <property type="match status" value="1"/>
</dbReference>
<sequence>METPQVYPTKKEDDGMQRGLRTFSTVGLAIAFSVVGVTTDGHVGSSLRATVYASSVKHTNHQNSVAKNTAIPDFKHVFIIMLENHSYQDAFFENDMPYLRFLARTYGFPTEMYGITNPTVPDRVGILSGRGRTIGDNVHKGQLTYPNLIDQLSAHHLSWGAYYQHTETSTDAHPVYNFGDSTFNLFQDIYSNSRRQADFHTLPDLAQALKTGNVPNFVWIGPNFITNSHGTGRPGPYQYTYQGAGTGGASPHDTRLEQLANAFLQTWVPRIMDSPLWHSGPSAIFITEDETSYDASMPQIGEWASNLGTAGSPVVPAGTILGGNSAFPFPGGVNGGGRIPAIVITNTAQHVISATPFNQFSILKTIESAWHLGYLGQAANPSVSTMSVFFHGGTRPQGAHATPWSTGAPPYATTRATWSTTPYMPAFPPAEVTTTDATVLPSADPHLSAGTKGQAAASLEFFITNHPQAITHDLTITLTGSHGVTFAGRSTPVGTTAVANADENATQFGPSNVTPDTVTVPIANTGTVAERLYLTGLMLNVADGASLGPVKAAVSANGISLGTVVLGTVGRPAVRRSPNLLAPVIRSGSVEIRFVPPSSTPQNVKYEIEIEGQDPATAISPDLLEQKYVAYTSADNVIVSNGAAELTSLAGKLYWVRVRAVRGSGRGFQALSAWSAPLPLTALPGPLPSGVS</sequence>
<dbReference type="PANTHER" id="PTHR31956:SF8">
    <property type="entry name" value="ACID PHOSPHATASE PHOA (AFU_ORTHOLOGUE AFUA_1G03570)"/>
    <property type="match status" value="1"/>
</dbReference>
<evidence type="ECO:0000256" key="1">
    <source>
        <dbReference type="ARBA" id="ARBA00022801"/>
    </source>
</evidence>
<evidence type="ECO:0000313" key="2">
    <source>
        <dbReference type="EMBL" id="PSR32500.1"/>
    </source>
</evidence>
<keyword evidence="1" id="KW-0378">Hydrolase</keyword>
<comment type="caution">
    <text evidence="2">The sequence shown here is derived from an EMBL/GenBank/DDBJ whole genome shotgun (WGS) entry which is preliminary data.</text>
</comment>
<organism evidence="2 3">
    <name type="scientific">Sulfobacillus benefaciens</name>
    <dbReference type="NCBI Taxonomy" id="453960"/>
    <lineage>
        <taxon>Bacteria</taxon>
        <taxon>Bacillati</taxon>
        <taxon>Bacillota</taxon>
        <taxon>Clostridia</taxon>
        <taxon>Eubacteriales</taxon>
        <taxon>Clostridiales Family XVII. Incertae Sedis</taxon>
        <taxon>Sulfobacillus</taxon>
    </lineage>
</organism>
<evidence type="ECO:0008006" key="4">
    <source>
        <dbReference type="Google" id="ProtNLM"/>
    </source>
</evidence>